<organism evidence="20">
    <name type="scientific">Rhodnius prolixus</name>
    <name type="common">Triatomid bug</name>
    <dbReference type="NCBI Taxonomy" id="13249"/>
    <lineage>
        <taxon>Eukaryota</taxon>
        <taxon>Metazoa</taxon>
        <taxon>Ecdysozoa</taxon>
        <taxon>Arthropoda</taxon>
        <taxon>Hexapoda</taxon>
        <taxon>Insecta</taxon>
        <taxon>Pterygota</taxon>
        <taxon>Neoptera</taxon>
        <taxon>Paraneoptera</taxon>
        <taxon>Hemiptera</taxon>
        <taxon>Heteroptera</taxon>
        <taxon>Panheteroptera</taxon>
        <taxon>Cimicomorpha</taxon>
        <taxon>Reduviidae</taxon>
        <taxon>Triatominae</taxon>
        <taxon>Rhodnius</taxon>
    </lineage>
</organism>
<dbReference type="InterPro" id="IPR001750">
    <property type="entry name" value="ND/Mrp_TM"/>
</dbReference>
<feature type="transmembrane region" description="Helical" evidence="17">
    <location>
        <begin position="112"/>
        <end position="131"/>
    </location>
</feature>
<feature type="transmembrane region" description="Helical" evidence="17">
    <location>
        <begin position="7"/>
        <end position="35"/>
    </location>
</feature>
<feature type="transmembrane region" description="Helical" evidence="17">
    <location>
        <begin position="55"/>
        <end position="79"/>
    </location>
</feature>
<evidence type="ECO:0000256" key="7">
    <source>
        <dbReference type="ARBA" id="ARBA00022660"/>
    </source>
</evidence>
<evidence type="ECO:0000256" key="13">
    <source>
        <dbReference type="ARBA" id="ARBA00023075"/>
    </source>
</evidence>
<name>A0A7D7FAY8_RHOPR</name>
<keyword evidence="10 17" id="KW-0249">Electron transport</keyword>
<evidence type="ECO:0000256" key="5">
    <source>
        <dbReference type="ARBA" id="ARBA00021006"/>
    </source>
</evidence>
<evidence type="ECO:0000256" key="6">
    <source>
        <dbReference type="ARBA" id="ARBA00022448"/>
    </source>
</evidence>
<dbReference type="GO" id="GO:0048039">
    <property type="term" value="F:ubiquinone binding"/>
    <property type="evidence" value="ECO:0007669"/>
    <property type="project" value="TreeGrafter"/>
</dbReference>
<evidence type="ECO:0000256" key="15">
    <source>
        <dbReference type="ARBA" id="ARBA00023136"/>
    </source>
</evidence>
<dbReference type="EMBL" id="MT556652">
    <property type="protein sequence ID" value="QMP96828.1"/>
    <property type="molecule type" value="Genomic_DNA"/>
</dbReference>
<comment type="subcellular location">
    <subcellularLocation>
        <location evidence="2 17">Mitochondrion membrane</location>
        <topology evidence="2 17">Multi-pass membrane protein</topology>
    </subcellularLocation>
</comment>
<keyword evidence="11 17" id="KW-1133">Transmembrane helix</keyword>
<keyword evidence="12 17" id="KW-0520">NAD</keyword>
<sequence length="443" mass="50882">MVSMLFFLFFLIPICLLGMWWHVCVYLILGLFFYFNVFWFLPYIGMLSYSFGGDILSMCMVFLSFWIVFLMIVASYVIYIKGNHDVEFLLVNVLLLMCLVFCFVTSNLFLFYVFFESSLVCTLFLIFGWGYQPERLMAGFYLLFYTMFASLPLLLSIFYIQSVSFGLFYFLISLDFNFFLYLSLIFAFLIKMPMVFVHFWLPSAHVEAPISGSMILAGVLLKLGGYGLMRVLFFMYDYSVNYNYFWIGLSLYGSFMVGCLCMCQVDIKSLIAYSSVAHMGLVLCGIFSMNIWGLCGSLILMIGHGLCSSGLFCLANIIYERVGSRSFIVNKGLIVFMPSLSLFWFILSVNNMASPISLNLLGEIMLINSLMGWNSLSFIFLGLSSFLSCCYSIYLYSYVQHGSFYSASMSFGPNSLREYVLIMFHLLPLNLLIIKCDIFVLWI</sequence>
<feature type="transmembrane region" description="Helical" evidence="17">
    <location>
        <begin position="143"/>
        <end position="172"/>
    </location>
</feature>
<reference evidence="20" key="1">
    <citation type="journal article" date="2020" name="Infect. Genet. Evol.">
        <title>Phylogeny of the North-Central American clade of blood-sucking reduviid bugs of the tribe Triatomini (Hemiptera: Triatominae) based on the mitochondrial genome.</title>
        <authorList>
            <person name="Aguilera-Uribe M."/>
            <person name="Meza-Lazaro R.N."/>
            <person name="Kieran T.J."/>
            <person name="Ibarra-Cerdena C.N."/>
            <person name="Zaldivar-Riveron A."/>
        </authorList>
    </citation>
    <scope>NUCLEOTIDE SEQUENCE</scope>
</reference>
<feature type="domain" description="NADH:ubiquinone oxidoreductase chain 4 N-terminal" evidence="19">
    <location>
        <begin position="1"/>
        <end position="101"/>
    </location>
</feature>
<dbReference type="GeneID" id="58905693"/>
<evidence type="ECO:0000256" key="3">
    <source>
        <dbReference type="ARBA" id="ARBA00009025"/>
    </source>
</evidence>
<evidence type="ECO:0000256" key="8">
    <source>
        <dbReference type="ARBA" id="ARBA00022692"/>
    </source>
</evidence>
<dbReference type="RefSeq" id="YP_009919184.1">
    <property type="nucleotide sequence ID" value="NC_050328.1"/>
</dbReference>
<keyword evidence="15 17" id="KW-0472">Membrane</keyword>
<dbReference type="InterPro" id="IPR000260">
    <property type="entry name" value="NADH4_N"/>
</dbReference>
<dbReference type="InterPro" id="IPR003918">
    <property type="entry name" value="NADH_UbQ_OxRdtase"/>
</dbReference>
<dbReference type="CTD" id="4538"/>
<keyword evidence="9" id="KW-1278">Translocase</keyword>
<proteinExistence type="inferred from homology"/>
<dbReference type="Pfam" id="PF01059">
    <property type="entry name" value="Oxidored_q5_N"/>
    <property type="match status" value="1"/>
</dbReference>
<dbReference type="PANTHER" id="PTHR43507">
    <property type="entry name" value="NADH-UBIQUINONE OXIDOREDUCTASE CHAIN 4"/>
    <property type="match status" value="1"/>
</dbReference>
<dbReference type="EC" id="7.1.1.2" evidence="4 17"/>
<dbReference type="GO" id="GO:0042773">
    <property type="term" value="P:ATP synthesis coupled electron transport"/>
    <property type="evidence" value="ECO:0007669"/>
    <property type="project" value="InterPro"/>
</dbReference>
<comment type="function">
    <text evidence="17">Core subunit of the mitochondrial membrane respiratory chain NADH dehydrogenase (Complex I) which catalyzes electron transfer from NADH through the respiratory chain, using ubiquinone as an electron acceptor. Essential for the catalytic activity and assembly of complex I.</text>
</comment>
<feature type="transmembrane region" description="Helical" evidence="17">
    <location>
        <begin position="328"/>
        <end position="347"/>
    </location>
</feature>
<evidence type="ECO:0000259" key="19">
    <source>
        <dbReference type="Pfam" id="PF01059"/>
    </source>
</evidence>
<dbReference type="GO" id="GO:0008137">
    <property type="term" value="F:NADH dehydrogenase (ubiquinone) activity"/>
    <property type="evidence" value="ECO:0007669"/>
    <property type="project" value="UniProtKB-UniRule"/>
</dbReference>
<keyword evidence="14 17" id="KW-0496">Mitochondrion</keyword>
<evidence type="ECO:0000256" key="2">
    <source>
        <dbReference type="ARBA" id="ARBA00004225"/>
    </source>
</evidence>
<evidence type="ECO:0000256" key="11">
    <source>
        <dbReference type="ARBA" id="ARBA00022989"/>
    </source>
</evidence>
<feature type="transmembrane region" description="Helical" evidence="17">
    <location>
        <begin position="298"/>
        <end position="319"/>
    </location>
</feature>
<keyword evidence="13 17" id="KW-0830">Ubiquinone</keyword>
<evidence type="ECO:0000256" key="10">
    <source>
        <dbReference type="ARBA" id="ARBA00022982"/>
    </source>
</evidence>
<geneLocation type="mitochondrion" evidence="20"/>
<feature type="transmembrane region" description="Helical" evidence="17">
    <location>
        <begin position="419"/>
        <end position="442"/>
    </location>
</feature>
<dbReference type="GO" id="GO:0015990">
    <property type="term" value="P:electron transport coupled proton transport"/>
    <property type="evidence" value="ECO:0007669"/>
    <property type="project" value="TreeGrafter"/>
</dbReference>
<protein>
    <recommendedName>
        <fullName evidence="5 17">NADH-ubiquinone oxidoreductase chain 4</fullName>
        <ecNumber evidence="4 17">7.1.1.2</ecNumber>
    </recommendedName>
</protein>
<feature type="transmembrane region" description="Helical" evidence="17">
    <location>
        <begin position="270"/>
        <end position="292"/>
    </location>
</feature>
<evidence type="ECO:0000256" key="1">
    <source>
        <dbReference type="ARBA" id="ARBA00003257"/>
    </source>
</evidence>
<dbReference type="Pfam" id="PF00361">
    <property type="entry name" value="Proton_antipo_M"/>
    <property type="match status" value="1"/>
</dbReference>
<dbReference type="GO" id="GO:0031966">
    <property type="term" value="C:mitochondrial membrane"/>
    <property type="evidence" value="ECO:0007669"/>
    <property type="project" value="UniProtKB-SubCell"/>
</dbReference>
<evidence type="ECO:0000256" key="14">
    <source>
        <dbReference type="ARBA" id="ARBA00023128"/>
    </source>
</evidence>
<comment type="catalytic activity">
    <reaction evidence="16 17">
        <text>a ubiquinone + NADH + 5 H(+)(in) = a ubiquinol + NAD(+) + 4 H(+)(out)</text>
        <dbReference type="Rhea" id="RHEA:29091"/>
        <dbReference type="Rhea" id="RHEA-COMP:9565"/>
        <dbReference type="Rhea" id="RHEA-COMP:9566"/>
        <dbReference type="ChEBI" id="CHEBI:15378"/>
        <dbReference type="ChEBI" id="CHEBI:16389"/>
        <dbReference type="ChEBI" id="CHEBI:17976"/>
        <dbReference type="ChEBI" id="CHEBI:57540"/>
        <dbReference type="ChEBI" id="CHEBI:57945"/>
        <dbReference type="EC" id="7.1.1.2"/>
    </reaction>
</comment>
<feature type="transmembrane region" description="Helical" evidence="17">
    <location>
        <begin position="213"/>
        <end position="236"/>
    </location>
</feature>
<evidence type="ECO:0000259" key="18">
    <source>
        <dbReference type="Pfam" id="PF00361"/>
    </source>
</evidence>
<feature type="domain" description="NADH:quinone oxidoreductase/Mrp antiporter transmembrane" evidence="18">
    <location>
        <begin position="106"/>
        <end position="387"/>
    </location>
</feature>
<evidence type="ECO:0000256" key="16">
    <source>
        <dbReference type="ARBA" id="ARBA00049551"/>
    </source>
</evidence>
<dbReference type="PANTHER" id="PTHR43507:SF20">
    <property type="entry name" value="NADH-UBIQUINONE OXIDOREDUCTASE CHAIN 4"/>
    <property type="match status" value="1"/>
</dbReference>
<comment type="similarity">
    <text evidence="3 17">Belongs to the complex I subunit 4 family.</text>
</comment>
<evidence type="ECO:0000313" key="20">
    <source>
        <dbReference type="EMBL" id="QMP96828.1"/>
    </source>
</evidence>
<evidence type="ECO:0000256" key="12">
    <source>
        <dbReference type="ARBA" id="ARBA00023027"/>
    </source>
</evidence>
<dbReference type="VEuPathDB" id="VectorBase:RPRC014245"/>
<accession>A0A7D7FAY8</accession>
<evidence type="ECO:0000256" key="4">
    <source>
        <dbReference type="ARBA" id="ARBA00012944"/>
    </source>
</evidence>
<dbReference type="AlphaFoldDB" id="A0A7D7FAY8"/>
<keyword evidence="7 17" id="KW-0679">Respiratory chain</keyword>
<keyword evidence="6 17" id="KW-0813">Transport</keyword>
<feature type="transmembrane region" description="Helical" evidence="17">
    <location>
        <begin position="86"/>
        <end position="106"/>
    </location>
</feature>
<keyword evidence="8 17" id="KW-0812">Transmembrane</keyword>
<comment type="function">
    <text evidence="1">Core subunit of the mitochondrial membrane respiratory chain NADH dehydrogenase (Complex I) that is believed to belong to the minimal assembly required for catalysis. Complex I functions in the transfer of electrons from NADH to the respiratory chain. The immediate electron acceptor for the enzyme is believed to be ubiquinone.</text>
</comment>
<gene>
    <name evidence="20" type="primary">ND4</name>
</gene>
<feature type="transmembrane region" description="Helical" evidence="17">
    <location>
        <begin position="378"/>
        <end position="399"/>
    </location>
</feature>
<dbReference type="GO" id="GO:0003954">
    <property type="term" value="F:NADH dehydrogenase activity"/>
    <property type="evidence" value="ECO:0007669"/>
    <property type="project" value="TreeGrafter"/>
</dbReference>
<feature type="transmembrane region" description="Helical" evidence="17">
    <location>
        <begin position="178"/>
        <end position="201"/>
    </location>
</feature>
<evidence type="ECO:0000256" key="17">
    <source>
        <dbReference type="RuleBase" id="RU003297"/>
    </source>
</evidence>
<evidence type="ECO:0000256" key="9">
    <source>
        <dbReference type="ARBA" id="ARBA00022967"/>
    </source>
</evidence>
<feature type="transmembrane region" description="Helical" evidence="17">
    <location>
        <begin position="242"/>
        <end position="263"/>
    </location>
</feature>
<dbReference type="PRINTS" id="PR01437">
    <property type="entry name" value="NUOXDRDTASE4"/>
</dbReference>